<evidence type="ECO:0000313" key="3">
    <source>
        <dbReference type="Proteomes" id="UP001338582"/>
    </source>
</evidence>
<keyword evidence="1" id="KW-0812">Transmembrane</keyword>
<accession>A0AAX4H838</accession>
<dbReference type="GO" id="GO:0031207">
    <property type="term" value="C:Sec62/Sec63 complex"/>
    <property type="evidence" value="ECO:0007669"/>
    <property type="project" value="InterPro"/>
</dbReference>
<gene>
    <name evidence="2" type="ORF">PUMCH_001865</name>
</gene>
<dbReference type="EMBL" id="CP138895">
    <property type="protein sequence ID" value="WPK24586.1"/>
    <property type="molecule type" value="Genomic_DNA"/>
</dbReference>
<evidence type="ECO:0000313" key="2">
    <source>
        <dbReference type="EMBL" id="WPK24586.1"/>
    </source>
</evidence>
<evidence type="ECO:0000256" key="1">
    <source>
        <dbReference type="SAM" id="Phobius"/>
    </source>
</evidence>
<dbReference type="GeneID" id="88172930"/>
<dbReference type="KEGG" id="asau:88172930"/>
<dbReference type="PANTHER" id="PTHR28229">
    <property type="entry name" value="TRANSLOCATION PROTEIN SEC66"/>
    <property type="match status" value="1"/>
</dbReference>
<dbReference type="GO" id="GO:0031204">
    <property type="term" value="P:post-translational protein targeting to membrane, translocation"/>
    <property type="evidence" value="ECO:0007669"/>
    <property type="project" value="InterPro"/>
</dbReference>
<keyword evidence="1" id="KW-0472">Membrane</keyword>
<feature type="transmembrane region" description="Helical" evidence="1">
    <location>
        <begin position="15"/>
        <end position="34"/>
    </location>
</feature>
<dbReference type="Proteomes" id="UP001338582">
    <property type="component" value="Chromosome 2"/>
</dbReference>
<organism evidence="2 3">
    <name type="scientific">Australozyma saopauloensis</name>
    <dbReference type="NCBI Taxonomy" id="291208"/>
    <lineage>
        <taxon>Eukaryota</taxon>
        <taxon>Fungi</taxon>
        <taxon>Dikarya</taxon>
        <taxon>Ascomycota</taxon>
        <taxon>Saccharomycotina</taxon>
        <taxon>Pichiomycetes</taxon>
        <taxon>Metschnikowiaceae</taxon>
        <taxon>Australozyma</taxon>
    </lineage>
</organism>
<name>A0AAX4H838_9ASCO</name>
<dbReference type="RefSeq" id="XP_062876969.1">
    <property type="nucleotide sequence ID" value="XM_063020899.1"/>
</dbReference>
<dbReference type="AlphaFoldDB" id="A0AAX4H838"/>
<sequence length="195" mass="23152">MAEEEKVEQIVRISLYTPLIYVAVMVTAFVIFSVQYKRHRFQKLIQTESLFGHNYTTDLYLTLKDKYYDKSLAKDERPPEKAVKAALLRRAVEAIRRSLKLKENETVFNKLYQDGLIGDDIFKQYELQNKIQQVELNEIVAECQQFSKEWPEKFFPVAQEICFNEALRRRLNSMDARGEKLVEMWSYYVDQTEAK</sequence>
<keyword evidence="1" id="KW-1133">Transmembrane helix</keyword>
<evidence type="ECO:0008006" key="4">
    <source>
        <dbReference type="Google" id="ProtNLM"/>
    </source>
</evidence>
<keyword evidence="3" id="KW-1185">Reference proteome</keyword>
<dbReference type="InterPro" id="IPR018624">
    <property type="entry name" value="Sec66"/>
</dbReference>
<dbReference type="Pfam" id="PF09802">
    <property type="entry name" value="Sec66"/>
    <property type="match status" value="1"/>
</dbReference>
<protein>
    <recommendedName>
        <fullName evidence="4">Translocation protein SEC66</fullName>
    </recommendedName>
</protein>
<proteinExistence type="predicted"/>
<reference evidence="2 3" key="1">
    <citation type="submission" date="2023-10" db="EMBL/GenBank/DDBJ databases">
        <title>Draft Genome Sequence of Candida saopaulonensis from a very Premature Infant with Sepsis.</title>
        <authorList>
            <person name="Ning Y."/>
            <person name="Dai R."/>
            <person name="Xiao M."/>
            <person name="Xu Y."/>
            <person name="Yan Q."/>
            <person name="Zhang L."/>
        </authorList>
    </citation>
    <scope>NUCLEOTIDE SEQUENCE [LARGE SCALE GENOMIC DNA]</scope>
    <source>
        <strain evidence="2 3">19XY460</strain>
    </source>
</reference>
<dbReference type="PANTHER" id="PTHR28229:SF1">
    <property type="entry name" value="TRANSLOCATION PROTEIN SEC66"/>
    <property type="match status" value="1"/>
</dbReference>